<feature type="domain" description="Tetrapyrrole methylase" evidence="15">
    <location>
        <begin position="223"/>
        <end position="432"/>
    </location>
</feature>
<dbReference type="GO" id="GO:0032259">
    <property type="term" value="P:methylation"/>
    <property type="evidence" value="ECO:0007669"/>
    <property type="project" value="UniProtKB-KW"/>
</dbReference>
<dbReference type="InterPro" id="IPR036291">
    <property type="entry name" value="NAD(P)-bd_dom_sf"/>
</dbReference>
<proteinExistence type="inferred from homology"/>
<dbReference type="Pfam" id="PF10414">
    <property type="entry name" value="CysG_dimeriser"/>
    <property type="match status" value="1"/>
</dbReference>
<dbReference type="InterPro" id="IPR003043">
    <property type="entry name" value="Uropor_MeTrfase_CS"/>
</dbReference>
<dbReference type="Pfam" id="PF00590">
    <property type="entry name" value="TP_methylase"/>
    <property type="match status" value="1"/>
</dbReference>
<evidence type="ECO:0000256" key="14">
    <source>
        <dbReference type="PIRSR" id="PIRSR036426-1"/>
    </source>
</evidence>
<dbReference type="PANTHER" id="PTHR45790">
    <property type="entry name" value="SIROHEME SYNTHASE-RELATED"/>
    <property type="match status" value="1"/>
</dbReference>
<keyword evidence="3" id="KW-0169">Cobalamin biosynthesis</keyword>
<feature type="active site" description="Proton donor" evidence="14">
    <location>
        <position position="275"/>
    </location>
</feature>
<evidence type="ECO:0000256" key="10">
    <source>
        <dbReference type="ARBA" id="ARBA00023244"/>
    </source>
</evidence>
<dbReference type="PANTHER" id="PTHR45790:SF3">
    <property type="entry name" value="S-ADENOSYL-L-METHIONINE-DEPENDENT UROPORPHYRINOGEN III METHYLTRANSFERASE, CHLOROPLASTIC"/>
    <property type="match status" value="1"/>
</dbReference>
<dbReference type="InterPro" id="IPR028281">
    <property type="entry name" value="Sirohaem_synthase_central"/>
</dbReference>
<dbReference type="EMBL" id="JALIDZ010000005">
    <property type="protein sequence ID" value="MCT8972771.1"/>
    <property type="molecule type" value="Genomic_DNA"/>
</dbReference>
<dbReference type="SUPFAM" id="SSF75615">
    <property type="entry name" value="Siroheme synthase middle domains-like"/>
    <property type="match status" value="1"/>
</dbReference>
<evidence type="ECO:0000313" key="18">
    <source>
        <dbReference type="EMBL" id="MCT8972771.1"/>
    </source>
</evidence>
<accession>A0AAW5QXH6</accession>
<feature type="active site" description="Proton acceptor" evidence="14">
    <location>
        <position position="253"/>
    </location>
</feature>
<dbReference type="RefSeq" id="WP_261616346.1">
    <property type="nucleotide sequence ID" value="NZ_JALIDZ010000005.1"/>
</dbReference>
<dbReference type="EC" id="4.99.1.4" evidence="18"/>
<dbReference type="InterPro" id="IPR006367">
    <property type="entry name" value="Sirohaem_synthase_N"/>
</dbReference>
<evidence type="ECO:0000256" key="9">
    <source>
        <dbReference type="ARBA" id="ARBA00023239"/>
    </source>
</evidence>
<keyword evidence="4 18" id="KW-0489">Methyltransferase</keyword>
<dbReference type="InterPro" id="IPR006366">
    <property type="entry name" value="CobA/CysG_C"/>
</dbReference>
<dbReference type="InterPro" id="IPR012409">
    <property type="entry name" value="Sirohaem_synth"/>
</dbReference>
<evidence type="ECO:0000256" key="13">
    <source>
        <dbReference type="ARBA" id="ARBA00047561"/>
    </source>
</evidence>
<dbReference type="Proteomes" id="UP001320898">
    <property type="component" value="Unassembled WGS sequence"/>
</dbReference>
<dbReference type="EC" id="2.1.1.107" evidence="18"/>
<evidence type="ECO:0000256" key="6">
    <source>
        <dbReference type="ARBA" id="ARBA00022691"/>
    </source>
</evidence>
<comment type="caution">
    <text evidence="18">The sequence shown here is derived from an EMBL/GenBank/DDBJ whole genome shotgun (WGS) entry which is preliminary data.</text>
</comment>
<evidence type="ECO:0000256" key="7">
    <source>
        <dbReference type="ARBA" id="ARBA00023002"/>
    </source>
</evidence>
<dbReference type="InterPro" id="IPR035996">
    <property type="entry name" value="4pyrrol_Methylase_sf"/>
</dbReference>
<dbReference type="GO" id="GO:0051266">
    <property type="term" value="F:sirohydrochlorin ferrochelatase activity"/>
    <property type="evidence" value="ECO:0007669"/>
    <property type="project" value="UniProtKB-EC"/>
</dbReference>
<evidence type="ECO:0000259" key="16">
    <source>
        <dbReference type="Pfam" id="PF10414"/>
    </source>
</evidence>
<comment type="pathway">
    <text evidence="1">Porphyrin-containing compound metabolism; siroheme biosynthesis; sirohydrochlorin from precorrin-2: step 1/1.</text>
</comment>
<dbReference type="InterPro" id="IPR000878">
    <property type="entry name" value="4pyrrol_Mease"/>
</dbReference>
<comment type="catalytic activity">
    <reaction evidence="13">
        <text>precorrin-2 + NAD(+) = sirohydrochlorin + NADH + 2 H(+)</text>
        <dbReference type="Rhea" id="RHEA:15613"/>
        <dbReference type="ChEBI" id="CHEBI:15378"/>
        <dbReference type="ChEBI" id="CHEBI:57540"/>
        <dbReference type="ChEBI" id="CHEBI:57945"/>
        <dbReference type="ChEBI" id="CHEBI:58351"/>
        <dbReference type="ChEBI" id="CHEBI:58827"/>
        <dbReference type="EC" id="1.3.1.76"/>
    </reaction>
</comment>
<dbReference type="InterPro" id="IPR050161">
    <property type="entry name" value="Siro_Cobalamin_biosynth"/>
</dbReference>
<dbReference type="SUPFAM" id="SSF53790">
    <property type="entry name" value="Tetrapyrrole methylase"/>
    <property type="match status" value="1"/>
</dbReference>
<keyword evidence="6" id="KW-0949">S-adenosyl-L-methionine</keyword>
<feature type="domain" description="Sirohaem synthase dimerisation" evidence="16">
    <location>
        <begin position="154"/>
        <end position="210"/>
    </location>
</feature>
<dbReference type="Gene3D" id="3.40.1010.10">
    <property type="entry name" value="Cobalt-precorrin-4 Transmethylase, Domain 1"/>
    <property type="match status" value="1"/>
</dbReference>
<dbReference type="InterPro" id="IPR014776">
    <property type="entry name" value="4pyrrole_Mease_sub2"/>
</dbReference>
<gene>
    <name evidence="18" type="primary">cysG</name>
    <name evidence="18" type="ORF">MUB46_12970</name>
</gene>
<dbReference type="InterPro" id="IPR037115">
    <property type="entry name" value="Sirohaem_synt_dimer_dom_sf"/>
</dbReference>
<evidence type="ECO:0000256" key="1">
    <source>
        <dbReference type="ARBA" id="ARBA00005010"/>
    </source>
</evidence>
<dbReference type="EC" id="1.3.1.76" evidence="18"/>
<dbReference type="PROSITE" id="PS00839">
    <property type="entry name" value="SUMT_1"/>
    <property type="match status" value="1"/>
</dbReference>
<evidence type="ECO:0000256" key="2">
    <source>
        <dbReference type="ARBA" id="ARBA00005879"/>
    </source>
</evidence>
<dbReference type="GO" id="GO:0043115">
    <property type="term" value="F:precorrin-2 dehydrogenase activity"/>
    <property type="evidence" value="ECO:0007669"/>
    <property type="project" value="UniProtKB-EC"/>
</dbReference>
<dbReference type="GO" id="GO:0009236">
    <property type="term" value="P:cobalamin biosynthetic process"/>
    <property type="evidence" value="ECO:0007669"/>
    <property type="project" value="UniProtKB-KW"/>
</dbReference>
<dbReference type="InterPro" id="IPR019478">
    <property type="entry name" value="Sirohaem_synthase_dimer_dom"/>
</dbReference>
<dbReference type="GO" id="GO:0019354">
    <property type="term" value="P:siroheme biosynthetic process"/>
    <property type="evidence" value="ECO:0007669"/>
    <property type="project" value="InterPro"/>
</dbReference>
<evidence type="ECO:0000256" key="5">
    <source>
        <dbReference type="ARBA" id="ARBA00022679"/>
    </source>
</evidence>
<dbReference type="NCBIfam" id="TIGR01469">
    <property type="entry name" value="cobA_cysG_Cterm"/>
    <property type="match status" value="1"/>
</dbReference>
<dbReference type="Gene3D" id="3.30.160.110">
    <property type="entry name" value="Siroheme synthase, domain 2"/>
    <property type="match status" value="1"/>
</dbReference>
<keyword evidence="8" id="KW-0520">NAD</keyword>
<evidence type="ECO:0000256" key="4">
    <source>
        <dbReference type="ARBA" id="ARBA00022603"/>
    </source>
</evidence>
<evidence type="ECO:0000256" key="12">
    <source>
        <dbReference type="ARBA" id="ARBA00025705"/>
    </source>
</evidence>
<comment type="similarity">
    <text evidence="2">Belongs to the precorrin methyltransferase family.</text>
</comment>
<dbReference type="NCBIfam" id="NF007922">
    <property type="entry name" value="PRK10637.1"/>
    <property type="match status" value="1"/>
</dbReference>
<name>A0AAW5QXH6_9HYPH</name>
<dbReference type="PIRSF" id="PIRSF036426">
    <property type="entry name" value="Sirohaem_synth"/>
    <property type="match status" value="1"/>
</dbReference>
<comment type="pathway">
    <text evidence="12">Porphyrin-containing compound metabolism; siroheme biosynthesis; precorrin-2 from uroporphyrinogen III: step 1/1.</text>
</comment>
<dbReference type="SUPFAM" id="SSF51735">
    <property type="entry name" value="NAD(P)-binding Rossmann-fold domains"/>
    <property type="match status" value="1"/>
</dbReference>
<dbReference type="Gene3D" id="3.30.950.10">
    <property type="entry name" value="Methyltransferase, Cobalt-precorrin-4 Transmethylase, Domain 2"/>
    <property type="match status" value="1"/>
</dbReference>
<reference evidence="18 19" key="1">
    <citation type="submission" date="2022-04" db="EMBL/GenBank/DDBJ databases">
        <authorList>
            <person name="Ye Y.-Q."/>
            <person name="Du Z.-J."/>
        </authorList>
    </citation>
    <scope>NUCLEOTIDE SEQUENCE [LARGE SCALE GENOMIC DNA]</scope>
    <source>
        <strain evidence="18 19">A6E488</strain>
    </source>
</reference>
<keyword evidence="10" id="KW-0627">Porphyrin biosynthesis</keyword>
<keyword evidence="19" id="KW-1185">Reference proteome</keyword>
<dbReference type="Gene3D" id="1.10.8.210">
    <property type="entry name" value="Sirohaem synthase, dimerisation domain"/>
    <property type="match status" value="1"/>
</dbReference>
<sequence length="472" mass="49233">MGKLKTFPVSAVVDGRRVIIAGNGEAAAAKLRLLAKTSAEIEVHAPRPEPALASLLASVPSSHRRVWPDKNRFATAALAFIATEDEIHDRALADLARAAGVPVNVVDRPELCDVLTPAIVDRAPVTVAISTEGAAPVLAGLLRAKIEDMLTPGTGRLATLAGELRGRVAALLPPGRARLDFWRAYFTGEEMAVAATNGAAALRRSVAKLLESRRPGDPGQGFVWLVGAGPGAADLLTLRARRVLAQADVVVHDGLIEPEVLDVVRRDARRIDVGKRKGRANASQAEINAILIAEAKAGHRTVRLKAGDPMVYGRAGEELAALRQADIAHAVVPGITAALGAAADTATPLTHRAHASALVFATGHAAPGADGLDWAELARSDATISLYMARSVADEVANALISHGLSPDTPVAAVENACRPHQRRFFGRLDRLPALAGRGDVTGPVVIFVGRAVAEGDWADAESFAAKAALAA</sequence>
<evidence type="ECO:0000256" key="11">
    <source>
        <dbReference type="ARBA" id="ARBA00023268"/>
    </source>
</evidence>
<keyword evidence="5 18" id="KW-0808">Transferase</keyword>
<evidence type="ECO:0000259" key="17">
    <source>
        <dbReference type="Pfam" id="PF14824"/>
    </source>
</evidence>
<evidence type="ECO:0000259" key="15">
    <source>
        <dbReference type="Pfam" id="PF00590"/>
    </source>
</evidence>
<organism evidence="18 19">
    <name type="scientific">Microbaculum marinisediminis</name>
    <dbReference type="NCBI Taxonomy" id="2931392"/>
    <lineage>
        <taxon>Bacteria</taxon>
        <taxon>Pseudomonadati</taxon>
        <taxon>Pseudomonadota</taxon>
        <taxon>Alphaproteobacteria</taxon>
        <taxon>Hyphomicrobiales</taxon>
        <taxon>Tepidamorphaceae</taxon>
        <taxon>Microbaculum</taxon>
    </lineage>
</organism>
<feature type="domain" description="Siroheme synthase central" evidence="17">
    <location>
        <begin position="124"/>
        <end position="149"/>
    </location>
</feature>
<dbReference type="Pfam" id="PF13241">
    <property type="entry name" value="NAD_binding_7"/>
    <property type="match status" value="1"/>
</dbReference>
<dbReference type="Gene3D" id="3.40.50.720">
    <property type="entry name" value="NAD(P)-binding Rossmann-like Domain"/>
    <property type="match status" value="1"/>
</dbReference>
<dbReference type="AlphaFoldDB" id="A0AAW5QXH6"/>
<protein>
    <submittedName>
        <fullName evidence="18">Siroheme synthase CysG</fullName>
        <ecNumber evidence="18">1.3.1.76</ecNumber>
        <ecNumber evidence="18">2.1.1.107</ecNumber>
        <ecNumber evidence="18">4.99.1.4</ecNumber>
    </submittedName>
</protein>
<dbReference type="InterPro" id="IPR014777">
    <property type="entry name" value="4pyrrole_Mease_sub1"/>
</dbReference>
<dbReference type="GO" id="GO:0004851">
    <property type="term" value="F:uroporphyrin-III C-methyltransferase activity"/>
    <property type="evidence" value="ECO:0007669"/>
    <property type="project" value="UniProtKB-EC"/>
</dbReference>
<dbReference type="NCBIfam" id="NF004790">
    <property type="entry name" value="PRK06136.1"/>
    <property type="match status" value="1"/>
</dbReference>
<keyword evidence="9 18" id="KW-0456">Lyase</keyword>
<keyword evidence="7 18" id="KW-0560">Oxidoreductase</keyword>
<dbReference type="GO" id="GO:0051287">
    <property type="term" value="F:NAD binding"/>
    <property type="evidence" value="ECO:0007669"/>
    <property type="project" value="InterPro"/>
</dbReference>
<dbReference type="Pfam" id="PF14824">
    <property type="entry name" value="Sirohm_synth_M"/>
    <property type="match status" value="1"/>
</dbReference>
<evidence type="ECO:0000256" key="3">
    <source>
        <dbReference type="ARBA" id="ARBA00022573"/>
    </source>
</evidence>
<dbReference type="NCBIfam" id="TIGR01470">
    <property type="entry name" value="cysG_Nterm"/>
    <property type="match status" value="1"/>
</dbReference>
<dbReference type="CDD" id="cd11642">
    <property type="entry name" value="SUMT"/>
    <property type="match status" value="1"/>
</dbReference>
<evidence type="ECO:0000313" key="19">
    <source>
        <dbReference type="Proteomes" id="UP001320898"/>
    </source>
</evidence>
<dbReference type="FunFam" id="3.40.1010.10:FF:000001">
    <property type="entry name" value="Siroheme synthase"/>
    <property type="match status" value="1"/>
</dbReference>
<keyword evidence="11" id="KW-0511">Multifunctional enzyme</keyword>
<evidence type="ECO:0000256" key="8">
    <source>
        <dbReference type="ARBA" id="ARBA00023027"/>
    </source>
</evidence>